<protein>
    <submittedName>
        <fullName evidence="1">Uncharacterized protein</fullName>
    </submittedName>
</protein>
<sequence>MPVLFTGTSPAVGPTWAAVAVSETLRKVCIDVFVQRLGVCASAAGMYKLAFSTTSTVNGRASIVSLYGLPVCMKSHPTPVFFQFRLQKHKFGSYETVVFGFTNCCLPSFVVDSDCVSSSHV</sequence>
<dbReference type="Gramene" id="ONI24785">
    <property type="protein sequence ID" value="ONI24785"/>
    <property type="gene ID" value="PRUPE_2G262300"/>
</dbReference>
<organism evidence="1 2">
    <name type="scientific">Prunus persica</name>
    <name type="common">Peach</name>
    <name type="synonym">Amygdalus persica</name>
    <dbReference type="NCBI Taxonomy" id="3760"/>
    <lineage>
        <taxon>Eukaryota</taxon>
        <taxon>Viridiplantae</taxon>
        <taxon>Streptophyta</taxon>
        <taxon>Embryophyta</taxon>
        <taxon>Tracheophyta</taxon>
        <taxon>Spermatophyta</taxon>
        <taxon>Magnoliopsida</taxon>
        <taxon>eudicotyledons</taxon>
        <taxon>Gunneridae</taxon>
        <taxon>Pentapetalae</taxon>
        <taxon>rosids</taxon>
        <taxon>fabids</taxon>
        <taxon>Rosales</taxon>
        <taxon>Rosaceae</taxon>
        <taxon>Amygdaloideae</taxon>
        <taxon>Amygdaleae</taxon>
        <taxon>Prunus</taxon>
    </lineage>
</organism>
<keyword evidence="2" id="KW-1185">Reference proteome</keyword>
<proteinExistence type="predicted"/>
<name>A0A251QQ30_PRUPE</name>
<dbReference type="STRING" id="3760.A0A251QQ30"/>
<dbReference type="AlphaFoldDB" id="A0A251QQ30"/>
<accession>A0A251QQ30</accession>
<evidence type="ECO:0000313" key="1">
    <source>
        <dbReference type="EMBL" id="ONI24785.1"/>
    </source>
</evidence>
<reference evidence="1 2" key="1">
    <citation type="journal article" date="2013" name="Nat. Genet.">
        <title>The high-quality draft genome of peach (Prunus persica) identifies unique patterns of genetic diversity, domestication and genome evolution.</title>
        <authorList>
            <consortium name="International Peach Genome Initiative"/>
            <person name="Verde I."/>
            <person name="Abbott A.G."/>
            <person name="Scalabrin S."/>
            <person name="Jung S."/>
            <person name="Shu S."/>
            <person name="Marroni F."/>
            <person name="Zhebentyayeva T."/>
            <person name="Dettori M.T."/>
            <person name="Grimwood J."/>
            <person name="Cattonaro F."/>
            <person name="Zuccolo A."/>
            <person name="Rossini L."/>
            <person name="Jenkins J."/>
            <person name="Vendramin E."/>
            <person name="Meisel L.A."/>
            <person name="Decroocq V."/>
            <person name="Sosinski B."/>
            <person name="Prochnik S."/>
            <person name="Mitros T."/>
            <person name="Policriti A."/>
            <person name="Cipriani G."/>
            <person name="Dondini L."/>
            <person name="Ficklin S."/>
            <person name="Goodstein D.M."/>
            <person name="Xuan P."/>
            <person name="Del Fabbro C."/>
            <person name="Aramini V."/>
            <person name="Copetti D."/>
            <person name="Gonzalez S."/>
            <person name="Horner D.S."/>
            <person name="Falchi R."/>
            <person name="Lucas S."/>
            <person name="Mica E."/>
            <person name="Maldonado J."/>
            <person name="Lazzari B."/>
            <person name="Bielenberg D."/>
            <person name="Pirona R."/>
            <person name="Miculan M."/>
            <person name="Barakat A."/>
            <person name="Testolin R."/>
            <person name="Stella A."/>
            <person name="Tartarini S."/>
            <person name="Tonutti P."/>
            <person name="Arus P."/>
            <person name="Orellana A."/>
            <person name="Wells C."/>
            <person name="Main D."/>
            <person name="Vizzotto G."/>
            <person name="Silva H."/>
            <person name="Salamini F."/>
            <person name="Schmutz J."/>
            <person name="Morgante M."/>
            <person name="Rokhsar D.S."/>
        </authorList>
    </citation>
    <scope>NUCLEOTIDE SEQUENCE [LARGE SCALE GENOMIC DNA]</scope>
    <source>
        <strain evidence="2">cv. Nemared</strain>
    </source>
</reference>
<dbReference type="Proteomes" id="UP000006882">
    <property type="component" value="Chromosome G2"/>
</dbReference>
<dbReference type="EMBL" id="CM007652">
    <property type="protein sequence ID" value="ONI24785.1"/>
    <property type="molecule type" value="Genomic_DNA"/>
</dbReference>
<gene>
    <name evidence="1" type="ORF">PRUPE_2G262300</name>
</gene>
<evidence type="ECO:0000313" key="2">
    <source>
        <dbReference type="Proteomes" id="UP000006882"/>
    </source>
</evidence>